<feature type="compositionally biased region" description="Polar residues" evidence="1">
    <location>
        <begin position="520"/>
        <end position="538"/>
    </location>
</feature>
<reference evidence="3 4" key="1">
    <citation type="submission" date="2024-04" db="EMBL/GenBank/DDBJ databases">
        <title>genome sequences of Mucor flavus KT1a and Helicostylum pulchrum KT1b strains isolation_sourced from the surface of a dry-aged beef.</title>
        <authorList>
            <person name="Toyotome T."/>
            <person name="Hosono M."/>
            <person name="Torimaru M."/>
            <person name="Fukuda K."/>
            <person name="Mikami N."/>
        </authorList>
    </citation>
    <scope>NUCLEOTIDE SEQUENCE [LARGE SCALE GENOMIC DNA]</scope>
    <source>
        <strain evidence="3 4">KT1b</strain>
    </source>
</reference>
<dbReference type="SUPFAM" id="SSF48097">
    <property type="entry name" value="Regulator of G-protein signaling, RGS"/>
    <property type="match status" value="1"/>
</dbReference>
<proteinExistence type="predicted"/>
<evidence type="ECO:0000313" key="3">
    <source>
        <dbReference type="EMBL" id="GAA5799733.1"/>
    </source>
</evidence>
<comment type="caution">
    <text evidence="3">The sequence shown here is derived from an EMBL/GenBank/DDBJ whole genome shotgun (WGS) entry which is preliminary data.</text>
</comment>
<feature type="transmembrane region" description="Helical" evidence="2">
    <location>
        <begin position="153"/>
        <end position="172"/>
    </location>
</feature>
<dbReference type="InterPro" id="IPR036305">
    <property type="entry name" value="RGS_sf"/>
</dbReference>
<evidence type="ECO:0000313" key="4">
    <source>
        <dbReference type="Proteomes" id="UP001476247"/>
    </source>
</evidence>
<feature type="transmembrane region" description="Helical" evidence="2">
    <location>
        <begin position="184"/>
        <end position="202"/>
    </location>
</feature>
<dbReference type="Gene3D" id="1.10.167.10">
    <property type="entry name" value="Regulator of G-protein Signalling 4, domain 2"/>
    <property type="match status" value="1"/>
</dbReference>
<sequence>MEQQLNNEYEKLSQLRLEQSQSLKEQWEIYKKEQKQYRRKDIESRQVEFDKELSVLDAQRRMQWKHNDSIQDLAKEEIIKRLISRLDEYDEHDEQDETFLCLPTDLLELFWLLEIEVPITKAENVPPLLDMTCATNENISKQWRIYSLKKRNIFGSILGALGHLIFVTTVLIYQVVITPFSCDIFLWGPVVGFLIWVYALIWRTRRLHLLIRINELQRKYHVRTTPLYDTKGEHLVAQSIKKDDKDYKWFMKHKGVLSKGNKHHIFVFCCVVVLVTSIIVLAEYLGIWIDGISRCEIYVGNYIILGMVLVFFAVVVPFIFWYLRDDEDAHGIRKEIWVTVAVGVPCSIICIIWQTVFEYPTGKNPAGIRGLFGPCNWLIILTTTNHIMTIVLPVFKTLYLERPEKTKFSCIRINRTFNLSWLYNIFPTNRLLCNKDNKGKMSTNTLGHSMARNGHKWELTVESLLQALNDPDQLSILKSWAVKDFTVENILFYDRYLDLLKQIKNSAQLSADHTQLMEESGSNISRRQSQTTSLISQSRTLSNNSEQDILSIPIEPYLTPQVIDFYNTFIVDQSPLQVNITHKARTEIEAALAPLCRKMNLKINTNTEHHPGIPAFLQSSFYHYHQAPPFDMTFYETFCSNNDEEKDKITPCLSTCESSMQSLAGPSLTIQIFEQARKEVFWNIFSGLFPKVVESYNIRASD</sequence>
<feature type="transmembrane region" description="Helical" evidence="2">
    <location>
        <begin position="335"/>
        <end position="357"/>
    </location>
</feature>
<name>A0ABP9XZN0_9FUNG</name>
<dbReference type="Proteomes" id="UP001476247">
    <property type="component" value="Unassembled WGS sequence"/>
</dbReference>
<dbReference type="EMBL" id="BAABUJ010000013">
    <property type="protein sequence ID" value="GAA5799733.1"/>
    <property type="molecule type" value="Genomic_DNA"/>
</dbReference>
<organism evidence="3 4">
    <name type="scientific">Helicostylum pulchrum</name>
    <dbReference type="NCBI Taxonomy" id="562976"/>
    <lineage>
        <taxon>Eukaryota</taxon>
        <taxon>Fungi</taxon>
        <taxon>Fungi incertae sedis</taxon>
        <taxon>Mucoromycota</taxon>
        <taxon>Mucoromycotina</taxon>
        <taxon>Mucoromycetes</taxon>
        <taxon>Mucorales</taxon>
        <taxon>Mucorineae</taxon>
        <taxon>Mucoraceae</taxon>
        <taxon>Helicostylum</taxon>
    </lineage>
</organism>
<evidence type="ECO:0000256" key="1">
    <source>
        <dbReference type="SAM" id="MobiDB-lite"/>
    </source>
</evidence>
<feature type="transmembrane region" description="Helical" evidence="2">
    <location>
        <begin position="377"/>
        <end position="399"/>
    </location>
</feature>
<evidence type="ECO:0000256" key="2">
    <source>
        <dbReference type="SAM" id="Phobius"/>
    </source>
</evidence>
<feature type="region of interest" description="Disordered" evidence="1">
    <location>
        <begin position="519"/>
        <end position="538"/>
    </location>
</feature>
<gene>
    <name evidence="3" type="ORF">HPULCUR_005150</name>
</gene>
<keyword evidence="2" id="KW-1133">Transmembrane helix</keyword>
<accession>A0ABP9XZN0</accession>
<protein>
    <recommendedName>
        <fullName evidence="5">RGS domain-containing protein</fullName>
    </recommendedName>
</protein>
<dbReference type="InterPro" id="IPR044926">
    <property type="entry name" value="RGS_subdomain_2"/>
</dbReference>
<keyword evidence="2" id="KW-0472">Membrane</keyword>
<evidence type="ECO:0008006" key="5">
    <source>
        <dbReference type="Google" id="ProtNLM"/>
    </source>
</evidence>
<keyword evidence="4" id="KW-1185">Reference proteome</keyword>
<feature type="transmembrane region" description="Helical" evidence="2">
    <location>
        <begin position="265"/>
        <end position="289"/>
    </location>
</feature>
<feature type="transmembrane region" description="Helical" evidence="2">
    <location>
        <begin position="301"/>
        <end position="323"/>
    </location>
</feature>
<keyword evidence="2" id="KW-0812">Transmembrane</keyword>